<dbReference type="Proteomes" id="UP000184465">
    <property type="component" value="Unassembled WGS sequence"/>
</dbReference>
<dbReference type="OrthoDB" id="1706153at2"/>
<evidence type="ECO:0000313" key="1">
    <source>
        <dbReference type="EMBL" id="SHJ99261.1"/>
    </source>
</evidence>
<sequence>MTVHKYLEINKVYHIISVIDLNNVLKNGIRYDDKKTYKSKYYEFHNYIDEYKNKNIPNWVIRKKAIFGSLYFSKEHMFHSHTALLGIKIDPNKCWIANENLANQIYEPFILHKIDEYSGAKNYLENEGSKLLYKYWETSCSFKENLKLRLDKNDGYDAEVLIFHDIKPSDIEVLYIISDHRMMTKEEWKKHFCNDKGNRRKEKGY</sequence>
<dbReference type="AlphaFoldDB" id="A0A1M6NUA7"/>
<proteinExistence type="predicted"/>
<dbReference type="EMBL" id="FRAG01000019">
    <property type="protein sequence ID" value="SHJ99261.1"/>
    <property type="molecule type" value="Genomic_DNA"/>
</dbReference>
<name>A0A1M6NUA7_PARC5</name>
<reference evidence="1 2" key="1">
    <citation type="submission" date="2016-11" db="EMBL/GenBank/DDBJ databases">
        <authorList>
            <person name="Jaros S."/>
            <person name="Januszkiewicz K."/>
            <person name="Wedrychowicz H."/>
        </authorList>
    </citation>
    <scope>NUCLEOTIDE SEQUENCE [LARGE SCALE GENOMIC DNA]</scope>
    <source>
        <strain evidence="1 2">DSM 15212</strain>
    </source>
</reference>
<evidence type="ECO:0000313" key="2">
    <source>
        <dbReference type="Proteomes" id="UP000184465"/>
    </source>
</evidence>
<organism evidence="1 2">
    <name type="scientific">Paramaledivibacter caminithermalis (strain DSM 15212 / CIP 107654 / DViRD3)</name>
    <name type="common">Clostridium caminithermale</name>
    <dbReference type="NCBI Taxonomy" id="1121301"/>
    <lineage>
        <taxon>Bacteria</taxon>
        <taxon>Bacillati</taxon>
        <taxon>Bacillota</taxon>
        <taxon>Clostridia</taxon>
        <taxon>Peptostreptococcales</taxon>
        <taxon>Caminicellaceae</taxon>
        <taxon>Paramaledivibacter</taxon>
    </lineage>
</organism>
<keyword evidence="2" id="KW-1185">Reference proteome</keyword>
<gene>
    <name evidence="1" type="ORF">SAMN02745912_01873</name>
</gene>
<protein>
    <recommendedName>
        <fullName evidence="3">DarT domain-containing protein</fullName>
    </recommendedName>
</protein>
<accession>A0A1M6NUA7</accession>
<dbReference type="RefSeq" id="WP_073149218.1">
    <property type="nucleotide sequence ID" value="NZ_FRAG01000019.1"/>
</dbReference>
<evidence type="ECO:0008006" key="3">
    <source>
        <dbReference type="Google" id="ProtNLM"/>
    </source>
</evidence>